<organism evidence="2 3">
    <name type="scientific">Basidiobolus ranarum</name>
    <dbReference type="NCBI Taxonomy" id="34480"/>
    <lineage>
        <taxon>Eukaryota</taxon>
        <taxon>Fungi</taxon>
        <taxon>Fungi incertae sedis</taxon>
        <taxon>Zoopagomycota</taxon>
        <taxon>Entomophthoromycotina</taxon>
        <taxon>Basidiobolomycetes</taxon>
        <taxon>Basidiobolales</taxon>
        <taxon>Basidiobolaceae</taxon>
        <taxon>Basidiobolus</taxon>
    </lineage>
</organism>
<dbReference type="InterPro" id="IPR001680">
    <property type="entry name" value="WD40_rpt"/>
</dbReference>
<keyword evidence="3" id="KW-1185">Reference proteome</keyword>
<feature type="compositionally biased region" description="Polar residues" evidence="1">
    <location>
        <begin position="227"/>
        <end position="242"/>
    </location>
</feature>
<accession>A0ABR2VUJ8</accession>
<name>A0ABR2VUJ8_9FUNG</name>
<dbReference type="Pfam" id="PF00400">
    <property type="entry name" value="WD40"/>
    <property type="match status" value="1"/>
</dbReference>
<reference evidence="2 3" key="1">
    <citation type="submission" date="2023-04" db="EMBL/GenBank/DDBJ databases">
        <title>Genome of Basidiobolus ranarum AG-B5.</title>
        <authorList>
            <person name="Stajich J.E."/>
            <person name="Carter-House D."/>
            <person name="Gryganskyi A."/>
        </authorList>
    </citation>
    <scope>NUCLEOTIDE SEQUENCE [LARGE SCALE GENOMIC DNA]</scope>
    <source>
        <strain evidence="2 3">AG-B5</strain>
    </source>
</reference>
<sequence length="613" mass="69221">MNDKEVDMGLIPKSLFSTTTLKPKGLTNVVAENSNSKRGNNNFYLSELNSATNASELSQHSYEIFARKRHKSAPAVEQEVVGSKNWSVNKYASSDSTSEESSSSDSESEETELPTHSFNALKTQKEMHELLLKLERTRSKHARYLEKARSEAKKIQKISRKLQQKFHSACEQVSTWSRNQPTPGSSSNVSNKTSPQRLASSRYPPNNGHVASVQSPPLLQHPLDSLVGSSPSKAPYRSNGSSLVKKDEAEYDGNSEMLDVISRTRTDMRTKAFTRKPRSLIYQVAKDYEGNEMECLVTSSLDGEIQFWSPTMRKIVTRVTKQTLKKPWAEDICFVHPSIVAVASAKKDGEFLDNQVSFVHLLKANTSQISYRVQHSDSKPHNERGISALCPIISNDKEFMFSSCGSDKMVHLWKYKTPQHEGDNAEQTGLLLAHSRHTSAVQALCYEPEQSVLYSGGADCKFYGYSLETKNIVTEYKYAERVNHVITHPFNPDLLLVCLSGKSDQLHIYDRRSNNFSSLSFGFQQSENLSRYMSPSFHSNGHLVAFGQNEPKINIWDVRYIQQGKKSSQVLYLHERRILKSLFHPQQDTLISMSTDSSLAFTDFHMFENTVIV</sequence>
<feature type="region of interest" description="Disordered" evidence="1">
    <location>
        <begin position="170"/>
        <end position="248"/>
    </location>
</feature>
<dbReference type="Gene3D" id="2.130.10.10">
    <property type="entry name" value="YVTN repeat-like/Quinoprotein amine dehydrogenase"/>
    <property type="match status" value="2"/>
</dbReference>
<feature type="region of interest" description="Disordered" evidence="1">
    <location>
        <begin position="91"/>
        <end position="122"/>
    </location>
</feature>
<dbReference type="PANTHER" id="PTHR47232:SF1">
    <property type="entry name" value="TRANSDUCIN FAMILY PROTEIN _ WD-40 REPEAT FAMILY PROTEIN"/>
    <property type="match status" value="1"/>
</dbReference>
<evidence type="ECO:0000256" key="1">
    <source>
        <dbReference type="SAM" id="MobiDB-lite"/>
    </source>
</evidence>
<comment type="caution">
    <text evidence="2">The sequence shown here is derived from an EMBL/GenBank/DDBJ whole genome shotgun (WGS) entry which is preliminary data.</text>
</comment>
<dbReference type="SUPFAM" id="SSF50978">
    <property type="entry name" value="WD40 repeat-like"/>
    <property type="match status" value="1"/>
</dbReference>
<feature type="compositionally biased region" description="Low complexity" evidence="1">
    <location>
        <begin position="93"/>
        <end position="105"/>
    </location>
</feature>
<evidence type="ECO:0000313" key="2">
    <source>
        <dbReference type="EMBL" id="KAK9701869.1"/>
    </source>
</evidence>
<dbReference type="Proteomes" id="UP001479436">
    <property type="component" value="Unassembled WGS sequence"/>
</dbReference>
<evidence type="ECO:0000313" key="3">
    <source>
        <dbReference type="Proteomes" id="UP001479436"/>
    </source>
</evidence>
<dbReference type="InterPro" id="IPR015943">
    <property type="entry name" value="WD40/YVTN_repeat-like_dom_sf"/>
</dbReference>
<dbReference type="InterPro" id="IPR036322">
    <property type="entry name" value="WD40_repeat_dom_sf"/>
</dbReference>
<gene>
    <name evidence="2" type="ORF">K7432_011518</name>
</gene>
<feature type="compositionally biased region" description="Polar residues" evidence="1">
    <location>
        <begin position="171"/>
        <end position="199"/>
    </location>
</feature>
<dbReference type="SMART" id="SM00320">
    <property type="entry name" value="WD40"/>
    <property type="match status" value="5"/>
</dbReference>
<protein>
    <submittedName>
        <fullName evidence="2">Uncharacterized protein</fullName>
    </submittedName>
</protein>
<dbReference type="EMBL" id="JASJQH010007774">
    <property type="protein sequence ID" value="KAK9701869.1"/>
    <property type="molecule type" value="Genomic_DNA"/>
</dbReference>
<dbReference type="PANTHER" id="PTHR47232">
    <property type="entry name" value="TRANSDUCIN FAMILY PROTEIN / WD-40 REPEAT FAMILY PROTEIN"/>
    <property type="match status" value="1"/>
</dbReference>
<proteinExistence type="predicted"/>